<evidence type="ECO:0000313" key="3">
    <source>
        <dbReference type="Proteomes" id="UP000246702"/>
    </source>
</evidence>
<dbReference type="EMBL" id="MSFK01000039">
    <property type="protein sequence ID" value="PWY70313.1"/>
    <property type="molecule type" value="Genomic_DNA"/>
</dbReference>
<feature type="compositionally biased region" description="Polar residues" evidence="1">
    <location>
        <begin position="1"/>
        <end position="19"/>
    </location>
</feature>
<evidence type="ECO:0000256" key="1">
    <source>
        <dbReference type="SAM" id="MobiDB-lite"/>
    </source>
</evidence>
<proteinExistence type="predicted"/>
<organism evidence="2 3">
    <name type="scientific">Aspergillus sclerotioniger CBS 115572</name>
    <dbReference type="NCBI Taxonomy" id="1450535"/>
    <lineage>
        <taxon>Eukaryota</taxon>
        <taxon>Fungi</taxon>
        <taxon>Dikarya</taxon>
        <taxon>Ascomycota</taxon>
        <taxon>Pezizomycotina</taxon>
        <taxon>Eurotiomycetes</taxon>
        <taxon>Eurotiomycetidae</taxon>
        <taxon>Eurotiales</taxon>
        <taxon>Aspergillaceae</taxon>
        <taxon>Aspergillus</taxon>
        <taxon>Aspergillus subgen. Circumdati</taxon>
    </lineage>
</organism>
<accession>A0A317V7I1</accession>
<feature type="region of interest" description="Disordered" evidence="1">
    <location>
        <begin position="1"/>
        <end position="21"/>
    </location>
</feature>
<comment type="caution">
    <text evidence="2">The sequence shown here is derived from an EMBL/GenBank/DDBJ whole genome shotgun (WGS) entry which is preliminary data.</text>
</comment>
<gene>
    <name evidence="2" type="ORF">BO94DRAFT_539771</name>
</gene>
<protein>
    <submittedName>
        <fullName evidence="2">Uncharacterized protein</fullName>
    </submittedName>
</protein>
<dbReference type="RefSeq" id="XP_025462604.1">
    <property type="nucleotide sequence ID" value="XM_025612774.1"/>
</dbReference>
<dbReference type="AlphaFoldDB" id="A0A317V7I1"/>
<dbReference type="Proteomes" id="UP000246702">
    <property type="component" value="Unassembled WGS sequence"/>
</dbReference>
<name>A0A317V7I1_9EURO</name>
<sequence>MNNEFIGSNLIQDSIPSNRSSRKCSWPLSGRMIDRLSAIITAVTTVQHAQLTSILIHHIHCNNTIP</sequence>
<reference evidence="2 3" key="1">
    <citation type="submission" date="2016-12" db="EMBL/GenBank/DDBJ databases">
        <title>The genomes of Aspergillus section Nigri reveals drivers in fungal speciation.</title>
        <authorList>
            <consortium name="DOE Joint Genome Institute"/>
            <person name="Vesth T.C."/>
            <person name="Nybo J."/>
            <person name="Theobald S."/>
            <person name="Brandl J."/>
            <person name="Frisvad J.C."/>
            <person name="Nielsen K.F."/>
            <person name="Lyhne E.K."/>
            <person name="Kogle M.E."/>
            <person name="Kuo A."/>
            <person name="Riley R."/>
            <person name="Clum A."/>
            <person name="Nolan M."/>
            <person name="Lipzen A."/>
            <person name="Salamov A."/>
            <person name="Henrissat B."/>
            <person name="Wiebenga A."/>
            <person name="De Vries R.P."/>
            <person name="Grigoriev I.V."/>
            <person name="Mortensen U.H."/>
            <person name="Andersen M.R."/>
            <person name="Baker S.E."/>
        </authorList>
    </citation>
    <scope>NUCLEOTIDE SEQUENCE [LARGE SCALE GENOMIC DNA]</scope>
    <source>
        <strain evidence="2 3">CBS 115572</strain>
    </source>
</reference>
<dbReference type="GeneID" id="37114917"/>
<keyword evidence="3" id="KW-1185">Reference proteome</keyword>
<evidence type="ECO:0000313" key="2">
    <source>
        <dbReference type="EMBL" id="PWY70313.1"/>
    </source>
</evidence>